<dbReference type="PANTHER" id="PTHR33121">
    <property type="entry name" value="CYCLIC DI-GMP PHOSPHODIESTERASE PDEF"/>
    <property type="match status" value="1"/>
</dbReference>
<accession>A0A1N6T4I5</accession>
<keyword evidence="1" id="KW-0597">Phosphoprotein</keyword>
<dbReference type="InterPro" id="IPR050706">
    <property type="entry name" value="Cyclic-di-GMP_PDE-like"/>
</dbReference>
<gene>
    <name evidence="4" type="ORF">SAMN05920897_109106</name>
</gene>
<protein>
    <submittedName>
        <fullName evidence="4">EAL domain, c-di-GMP-specific phosphodiesterase class I (Or its enzymatically inactive variant)</fullName>
    </submittedName>
</protein>
<feature type="domain" description="EAL" evidence="3">
    <location>
        <begin position="307"/>
        <end position="551"/>
    </location>
</feature>
<sequence>MSRSAKQVVLVVDDSKSSRSLLVDMLRDLSVEVIEAENGQEGADAALEHVPDLILMDYRMPVMEGPEAVEVIRQHPLAARIPILMITGETAPEKMLSSFQSGVLDFIHKPFDPVQLKAQVASYLRLAEINRRFVLATIDRVTERPNVMALQEDVENEDGANPLLFIRSRQVVEVRHLYGAGIGDKLERALCARIEKIARSIFKVECCLYVIDRGELVLRFLDAENYIDSESAPMIMRAFERYLVAEEFEVENLLFTCEFRLVVSLPGEGVLDDGLIAFSDSQAPGTAPTLVFAGEVVAQHREVIRSNLQTLTSIRNSLREDQVAAYAQPLVDLKTEAVIGYECLMRIRDSAGQILLPGSFLKVAKSSRYYPELTMAMLDQVYSAFRAHPSLYSLNFSSVDIENPQVVKHTLKILSEDTAFARNLVIELVEQEEGSDFSQIRRFLENISSCGARAAIDDFGSGYSNLRRLSELDFHFVKIDGTLVRDIVVSDRARRLVDWVVSFADQARVELIAEFVETAEHRDQLLKMGVGIGQGFYYGRPRPLEELLRGE</sequence>
<dbReference type="Gene3D" id="3.40.50.2300">
    <property type="match status" value="1"/>
</dbReference>
<dbReference type="PANTHER" id="PTHR33121:SF79">
    <property type="entry name" value="CYCLIC DI-GMP PHOSPHODIESTERASE PDED-RELATED"/>
    <property type="match status" value="1"/>
</dbReference>
<dbReference type="PROSITE" id="PS50110">
    <property type="entry name" value="RESPONSE_REGULATORY"/>
    <property type="match status" value="1"/>
</dbReference>
<reference evidence="4 5" key="1">
    <citation type="submission" date="2017-01" db="EMBL/GenBank/DDBJ databases">
        <authorList>
            <person name="Mah S.A."/>
            <person name="Swanson W.J."/>
            <person name="Moy G.W."/>
            <person name="Vacquier V.D."/>
        </authorList>
    </citation>
    <scope>NUCLEOTIDE SEQUENCE [LARGE SCALE GENOMIC DNA]</scope>
    <source>
        <strain evidence="4 5">ASpG1</strain>
    </source>
</reference>
<dbReference type="STRING" id="159291.SAMN05920897_109106"/>
<dbReference type="PROSITE" id="PS50883">
    <property type="entry name" value="EAL"/>
    <property type="match status" value="1"/>
</dbReference>
<proteinExistence type="predicted"/>
<dbReference type="Pfam" id="PF00563">
    <property type="entry name" value="EAL"/>
    <property type="match status" value="1"/>
</dbReference>
<feature type="modified residue" description="4-aspartylphosphate" evidence="1">
    <location>
        <position position="57"/>
    </location>
</feature>
<keyword evidence="5" id="KW-1185">Reference proteome</keyword>
<dbReference type="CDD" id="cd01948">
    <property type="entry name" value="EAL"/>
    <property type="match status" value="1"/>
</dbReference>
<dbReference type="InterPro" id="IPR001789">
    <property type="entry name" value="Sig_transdc_resp-reg_receiver"/>
</dbReference>
<dbReference type="AlphaFoldDB" id="A0A1N6T4I5"/>
<dbReference type="OrthoDB" id="366324at2"/>
<dbReference type="InterPro" id="IPR035919">
    <property type="entry name" value="EAL_sf"/>
</dbReference>
<dbReference type="InterPro" id="IPR011006">
    <property type="entry name" value="CheY-like_superfamily"/>
</dbReference>
<name>A0A1N6T4I5_9SPIO</name>
<dbReference type="Gene3D" id="3.20.20.450">
    <property type="entry name" value="EAL domain"/>
    <property type="match status" value="1"/>
</dbReference>
<evidence type="ECO:0000256" key="1">
    <source>
        <dbReference type="PROSITE-ProRule" id="PRU00169"/>
    </source>
</evidence>
<evidence type="ECO:0000313" key="4">
    <source>
        <dbReference type="EMBL" id="SIQ48036.1"/>
    </source>
</evidence>
<dbReference type="SMART" id="SM00052">
    <property type="entry name" value="EAL"/>
    <property type="match status" value="1"/>
</dbReference>
<dbReference type="GO" id="GO:0071111">
    <property type="term" value="F:cyclic-guanylate-specific phosphodiesterase activity"/>
    <property type="evidence" value="ECO:0007669"/>
    <property type="project" value="InterPro"/>
</dbReference>
<dbReference type="Proteomes" id="UP000186400">
    <property type="component" value="Unassembled WGS sequence"/>
</dbReference>
<feature type="domain" description="Response regulatory" evidence="2">
    <location>
        <begin position="8"/>
        <end position="124"/>
    </location>
</feature>
<dbReference type="SMART" id="SM00448">
    <property type="entry name" value="REC"/>
    <property type="match status" value="1"/>
</dbReference>
<dbReference type="Pfam" id="PF00072">
    <property type="entry name" value="Response_reg"/>
    <property type="match status" value="1"/>
</dbReference>
<evidence type="ECO:0000313" key="5">
    <source>
        <dbReference type="Proteomes" id="UP000186400"/>
    </source>
</evidence>
<dbReference type="GO" id="GO:0000160">
    <property type="term" value="P:phosphorelay signal transduction system"/>
    <property type="evidence" value="ECO:0007669"/>
    <property type="project" value="InterPro"/>
</dbReference>
<evidence type="ECO:0000259" key="2">
    <source>
        <dbReference type="PROSITE" id="PS50110"/>
    </source>
</evidence>
<dbReference type="InterPro" id="IPR001633">
    <property type="entry name" value="EAL_dom"/>
</dbReference>
<evidence type="ECO:0000259" key="3">
    <source>
        <dbReference type="PROSITE" id="PS50883"/>
    </source>
</evidence>
<dbReference type="SUPFAM" id="SSF52172">
    <property type="entry name" value="CheY-like"/>
    <property type="match status" value="1"/>
</dbReference>
<organism evidence="4 5">
    <name type="scientific">Alkalispirochaeta americana</name>
    <dbReference type="NCBI Taxonomy" id="159291"/>
    <lineage>
        <taxon>Bacteria</taxon>
        <taxon>Pseudomonadati</taxon>
        <taxon>Spirochaetota</taxon>
        <taxon>Spirochaetia</taxon>
        <taxon>Spirochaetales</taxon>
        <taxon>Spirochaetaceae</taxon>
        <taxon>Alkalispirochaeta</taxon>
    </lineage>
</organism>
<dbReference type="SUPFAM" id="SSF141868">
    <property type="entry name" value="EAL domain-like"/>
    <property type="match status" value="1"/>
</dbReference>
<dbReference type="EMBL" id="FTMS01000009">
    <property type="protein sequence ID" value="SIQ48036.1"/>
    <property type="molecule type" value="Genomic_DNA"/>
</dbReference>
<dbReference type="RefSeq" id="WP_076488813.1">
    <property type="nucleotide sequence ID" value="NZ_FTMS01000009.1"/>
</dbReference>